<evidence type="ECO:0000313" key="4">
    <source>
        <dbReference type="EMBL" id="KAK4093008.1"/>
    </source>
</evidence>
<keyword evidence="1" id="KW-0378">Hydrolase</keyword>
<dbReference type="SMART" id="SM00495">
    <property type="entry name" value="ChtBD3"/>
    <property type="match status" value="2"/>
</dbReference>
<accession>A0A2U3EAS4</accession>
<evidence type="ECO:0000313" key="7">
    <source>
        <dbReference type="Proteomes" id="UP001287286"/>
    </source>
</evidence>
<reference evidence="4" key="3">
    <citation type="submission" date="2023-11" db="EMBL/GenBank/DDBJ databases">
        <authorList>
            <person name="Beijen E."/>
            <person name="Ohm R.A."/>
        </authorList>
    </citation>
    <scope>NUCLEOTIDE SEQUENCE</scope>
    <source>
        <strain evidence="4">CBS 150709</strain>
    </source>
</reference>
<feature type="domain" description="Chitin-binding type-3" evidence="3">
    <location>
        <begin position="79"/>
        <end position="125"/>
    </location>
</feature>
<dbReference type="GO" id="GO:0005576">
    <property type="term" value="C:extracellular region"/>
    <property type="evidence" value="ECO:0007669"/>
    <property type="project" value="InterPro"/>
</dbReference>
<feature type="region of interest" description="Disordered" evidence="2">
    <location>
        <begin position="1"/>
        <end position="22"/>
    </location>
</feature>
<dbReference type="EMBL" id="JAWRVI010000007">
    <property type="protein sequence ID" value="KAK4093008.1"/>
    <property type="molecule type" value="Genomic_DNA"/>
</dbReference>
<evidence type="ECO:0000256" key="2">
    <source>
        <dbReference type="SAM" id="MobiDB-lite"/>
    </source>
</evidence>
<organism evidence="5 6">
    <name type="scientific">Purpureocillium lilacinum</name>
    <name type="common">Paecilomyces lilacinus</name>
    <dbReference type="NCBI Taxonomy" id="33203"/>
    <lineage>
        <taxon>Eukaryota</taxon>
        <taxon>Fungi</taxon>
        <taxon>Dikarya</taxon>
        <taxon>Ascomycota</taxon>
        <taxon>Pezizomycotina</taxon>
        <taxon>Sordariomycetes</taxon>
        <taxon>Hypocreomycetidae</taxon>
        <taxon>Hypocreales</taxon>
        <taxon>Ophiocordycipitaceae</taxon>
        <taxon>Purpureocillium</taxon>
    </lineage>
</organism>
<dbReference type="GO" id="GO:0005975">
    <property type="term" value="P:carbohydrate metabolic process"/>
    <property type="evidence" value="ECO:0007669"/>
    <property type="project" value="InterPro"/>
</dbReference>
<sequence length="126" mass="14873">MAETLSRDTAQPSSHEASHGPWVPTWQTDQRYNVGDCCEFWDSIYKCIQAHKSQSDWEPPLVPALWTRTGPTRPGLPEAKRWRSDQAYGMGDRVYYHWKLYECIQPHKSQPDWVPNRYPALWKLIR</sequence>
<gene>
    <name evidence="5" type="ORF">PCL_11689</name>
    <name evidence="4" type="ORF">Purlil1_2933</name>
</gene>
<comment type="caution">
    <text evidence="5">The sequence shown here is derived from an EMBL/GenBank/DDBJ whole genome shotgun (WGS) entry which is preliminary data.</text>
</comment>
<dbReference type="CDD" id="cd12214">
    <property type="entry name" value="ChiA1_BD"/>
    <property type="match status" value="2"/>
</dbReference>
<dbReference type="AlphaFoldDB" id="A0A2U3EAS4"/>
<dbReference type="InterPro" id="IPR036573">
    <property type="entry name" value="CBM_sf_5/12"/>
</dbReference>
<evidence type="ECO:0000259" key="3">
    <source>
        <dbReference type="SMART" id="SM00495"/>
    </source>
</evidence>
<dbReference type="Pfam" id="PF02839">
    <property type="entry name" value="CBM_5_12"/>
    <property type="match status" value="2"/>
</dbReference>
<proteinExistence type="predicted"/>
<reference evidence="5" key="1">
    <citation type="submission" date="2015-05" db="EMBL/GenBank/DDBJ databases">
        <authorList>
            <person name="Wang D.B."/>
            <person name="Wang M."/>
        </authorList>
    </citation>
    <scope>NUCLEOTIDE SEQUENCE</scope>
    <source>
        <strain evidence="5">36-1</strain>
    </source>
</reference>
<reference evidence="4 7" key="4">
    <citation type="journal article" date="2024" name="Microbiol. Resour. Announc.">
        <title>Genome annotations for the ascomycete fungi Trichoderma harzianum, Trichoderma aggressivum, and Purpureocillium lilacinum.</title>
        <authorList>
            <person name="Beijen E.P.W."/>
            <person name="Ohm R.A."/>
        </authorList>
    </citation>
    <scope>NUCLEOTIDE SEQUENCE [LARGE SCALE GENOMIC DNA]</scope>
    <source>
        <strain evidence="4 7">CBS 150709</strain>
    </source>
</reference>
<name>A0A2U3EAS4_PURLI</name>
<evidence type="ECO:0000256" key="1">
    <source>
        <dbReference type="ARBA" id="ARBA00022801"/>
    </source>
</evidence>
<dbReference type="EMBL" id="LCWV01000007">
    <property type="protein sequence ID" value="PWI71595.1"/>
    <property type="molecule type" value="Genomic_DNA"/>
</dbReference>
<evidence type="ECO:0000313" key="5">
    <source>
        <dbReference type="EMBL" id="PWI71595.1"/>
    </source>
</evidence>
<reference evidence="5 6" key="2">
    <citation type="journal article" date="2016" name="Front. Microbiol.">
        <title>Genome and transcriptome sequences reveal the specific parasitism of the nematophagous Purpureocillium lilacinum 36-1.</title>
        <authorList>
            <person name="Xie J."/>
            <person name="Li S."/>
            <person name="Mo C."/>
            <person name="Xiao X."/>
            <person name="Peng D."/>
            <person name="Wang G."/>
            <person name="Xiao Y."/>
        </authorList>
    </citation>
    <scope>NUCLEOTIDE SEQUENCE [LARGE SCALE GENOMIC DNA]</scope>
    <source>
        <strain evidence="5 6">36-1</strain>
    </source>
</reference>
<dbReference type="InterPro" id="IPR003610">
    <property type="entry name" value="CBM5/12"/>
</dbReference>
<dbReference type="Proteomes" id="UP000245956">
    <property type="component" value="Unassembled WGS sequence"/>
</dbReference>
<dbReference type="Gene3D" id="2.10.10.20">
    <property type="entry name" value="Carbohydrate-binding module superfamily 5/12"/>
    <property type="match status" value="2"/>
</dbReference>
<dbReference type="GO" id="GO:0004553">
    <property type="term" value="F:hydrolase activity, hydrolyzing O-glycosyl compounds"/>
    <property type="evidence" value="ECO:0007669"/>
    <property type="project" value="InterPro"/>
</dbReference>
<dbReference type="GO" id="GO:0030246">
    <property type="term" value="F:carbohydrate binding"/>
    <property type="evidence" value="ECO:0007669"/>
    <property type="project" value="InterPro"/>
</dbReference>
<feature type="domain" description="Chitin-binding type-3" evidence="3">
    <location>
        <begin position="23"/>
        <end position="69"/>
    </location>
</feature>
<keyword evidence="7" id="KW-1185">Reference proteome</keyword>
<protein>
    <submittedName>
        <fullName evidence="5">Chitinase</fullName>
    </submittedName>
</protein>
<dbReference type="Proteomes" id="UP001287286">
    <property type="component" value="Unassembled WGS sequence"/>
</dbReference>
<dbReference type="SUPFAM" id="SSF51055">
    <property type="entry name" value="Carbohydrate binding domain"/>
    <property type="match status" value="2"/>
</dbReference>
<evidence type="ECO:0000313" key="6">
    <source>
        <dbReference type="Proteomes" id="UP000245956"/>
    </source>
</evidence>